<comment type="similarity">
    <text evidence="2 8">Belongs to the MIP/aquaporin (TC 1.A.8) family.</text>
</comment>
<evidence type="ECO:0000256" key="5">
    <source>
        <dbReference type="ARBA" id="ARBA00022692"/>
    </source>
</evidence>
<keyword evidence="7 9" id="KW-0472">Membrane</keyword>
<name>A0A8U0WDZ5_9MUSC</name>
<evidence type="ECO:0000256" key="8">
    <source>
        <dbReference type="RuleBase" id="RU000477"/>
    </source>
</evidence>
<gene>
    <name evidence="11" type="primary">LOC119633809</name>
</gene>
<feature type="transmembrane region" description="Helical" evidence="9">
    <location>
        <begin position="168"/>
        <end position="187"/>
    </location>
</feature>
<dbReference type="AlphaFoldDB" id="A0A8U0WDZ5"/>
<dbReference type="Gene3D" id="1.20.1080.10">
    <property type="entry name" value="Glycerol uptake facilitator protein"/>
    <property type="match status" value="1"/>
</dbReference>
<evidence type="ECO:0000256" key="4">
    <source>
        <dbReference type="ARBA" id="ARBA00022475"/>
    </source>
</evidence>
<proteinExistence type="inferred from homology"/>
<feature type="transmembrane region" description="Helical" evidence="9">
    <location>
        <begin position="20"/>
        <end position="42"/>
    </location>
</feature>
<keyword evidence="10" id="KW-1185">Reference proteome</keyword>
<dbReference type="Pfam" id="PF00230">
    <property type="entry name" value="MIP"/>
    <property type="match status" value="1"/>
</dbReference>
<evidence type="ECO:0000313" key="10">
    <source>
        <dbReference type="Proteomes" id="UP000092443"/>
    </source>
</evidence>
<feature type="transmembrane region" description="Helical" evidence="9">
    <location>
        <begin position="93"/>
        <end position="115"/>
    </location>
</feature>
<dbReference type="Proteomes" id="UP000092443">
    <property type="component" value="Unplaced"/>
</dbReference>
<dbReference type="GO" id="GO:0015267">
    <property type="term" value="F:channel activity"/>
    <property type="evidence" value="ECO:0007669"/>
    <property type="project" value="InterPro"/>
</dbReference>
<dbReference type="InterPro" id="IPR000425">
    <property type="entry name" value="MIP"/>
</dbReference>
<protein>
    <submittedName>
        <fullName evidence="11">Aquaporin-like</fullName>
    </submittedName>
</protein>
<accession>A0A8U0WDZ5</accession>
<evidence type="ECO:0000256" key="9">
    <source>
        <dbReference type="SAM" id="Phobius"/>
    </source>
</evidence>
<dbReference type="SUPFAM" id="SSF81338">
    <property type="entry name" value="Aquaporin-like"/>
    <property type="match status" value="1"/>
</dbReference>
<dbReference type="PRINTS" id="PR00783">
    <property type="entry name" value="MINTRINSICP"/>
</dbReference>
<evidence type="ECO:0000256" key="6">
    <source>
        <dbReference type="ARBA" id="ARBA00022989"/>
    </source>
</evidence>
<evidence type="ECO:0000256" key="2">
    <source>
        <dbReference type="ARBA" id="ARBA00006175"/>
    </source>
</evidence>
<dbReference type="GeneID" id="119633809"/>
<comment type="subcellular location">
    <subcellularLocation>
        <location evidence="1">Cell membrane</location>
        <topology evidence="1">Multi-pass membrane protein</topology>
    </subcellularLocation>
</comment>
<feature type="transmembrane region" description="Helical" evidence="9">
    <location>
        <begin position="207"/>
        <end position="229"/>
    </location>
</feature>
<dbReference type="InterPro" id="IPR023271">
    <property type="entry name" value="Aquaporin-like"/>
</dbReference>
<organism evidence="10 11">
    <name type="scientific">Glossina fuscipes</name>
    <dbReference type="NCBI Taxonomy" id="7396"/>
    <lineage>
        <taxon>Eukaryota</taxon>
        <taxon>Metazoa</taxon>
        <taxon>Ecdysozoa</taxon>
        <taxon>Arthropoda</taxon>
        <taxon>Hexapoda</taxon>
        <taxon>Insecta</taxon>
        <taxon>Pterygota</taxon>
        <taxon>Neoptera</taxon>
        <taxon>Endopterygota</taxon>
        <taxon>Diptera</taxon>
        <taxon>Brachycera</taxon>
        <taxon>Muscomorpha</taxon>
        <taxon>Hippoboscoidea</taxon>
        <taxon>Glossinidae</taxon>
        <taxon>Glossina</taxon>
    </lineage>
</organism>
<evidence type="ECO:0000313" key="11">
    <source>
        <dbReference type="RefSeq" id="XP_037883491.1"/>
    </source>
</evidence>
<reference evidence="11" key="1">
    <citation type="submission" date="2025-08" db="UniProtKB">
        <authorList>
            <consortium name="RefSeq"/>
        </authorList>
    </citation>
    <scope>IDENTIFICATION</scope>
    <source>
        <tissue evidence="11">Whole body pupa</tissue>
    </source>
</reference>
<evidence type="ECO:0000256" key="7">
    <source>
        <dbReference type="ARBA" id="ARBA00023136"/>
    </source>
</evidence>
<dbReference type="RefSeq" id="XP_037883491.1">
    <property type="nucleotide sequence ID" value="XM_038027563.1"/>
</dbReference>
<dbReference type="GO" id="GO:0005886">
    <property type="term" value="C:plasma membrane"/>
    <property type="evidence" value="ECO:0007669"/>
    <property type="project" value="UniProtKB-SubCell"/>
</dbReference>
<evidence type="ECO:0000256" key="3">
    <source>
        <dbReference type="ARBA" id="ARBA00022448"/>
    </source>
</evidence>
<keyword evidence="4" id="KW-1003">Cell membrane</keyword>
<dbReference type="KEGG" id="gfs:119633809"/>
<dbReference type="InterPro" id="IPR034294">
    <property type="entry name" value="Aquaporin_transptr"/>
</dbReference>
<keyword evidence="3 8" id="KW-0813">Transport</keyword>
<feature type="transmembrane region" description="Helical" evidence="9">
    <location>
        <begin position="48"/>
        <end position="66"/>
    </location>
</feature>
<dbReference type="InterPro" id="IPR022357">
    <property type="entry name" value="MIP_CS"/>
</dbReference>
<keyword evidence="5 8" id="KW-0812">Transmembrane</keyword>
<dbReference type="PROSITE" id="PS00221">
    <property type="entry name" value="MIP"/>
    <property type="match status" value="1"/>
</dbReference>
<sequence>MSHNKYSCGFEEFYSKDRNLWKSAIAEFFGSLLLNIFAGAAFAQGEDIIFKAFSSGLGIYIVNVIIGKLSGGHINPAVTVAMLISRRITIARALLYIISQCCGSILGIFMIKYLLDDIYHYNWHSYELNENISALQGLAMEFVLGFSLLLTIFAAYDINTRNMHCVNCLAIGLCVTLGHLTFGRYTGAGMNPANVLSVAAIFGNWNFHWIYWLGPIFGGIMAAVIYIQILEIPLQPAKVIEAADKYRFHVFEREMLKMKSNENCA</sequence>
<dbReference type="PANTHER" id="PTHR19139:SF199">
    <property type="entry name" value="MIP17260P"/>
    <property type="match status" value="1"/>
</dbReference>
<keyword evidence="6 9" id="KW-1133">Transmembrane helix</keyword>
<dbReference type="PANTHER" id="PTHR19139">
    <property type="entry name" value="AQUAPORIN TRANSPORTER"/>
    <property type="match status" value="1"/>
</dbReference>
<evidence type="ECO:0000256" key="1">
    <source>
        <dbReference type="ARBA" id="ARBA00004651"/>
    </source>
</evidence>
<feature type="transmembrane region" description="Helical" evidence="9">
    <location>
        <begin position="135"/>
        <end position="156"/>
    </location>
</feature>